<gene>
    <name evidence="2" type="ORF">DI536_03360</name>
</gene>
<feature type="region of interest" description="Disordered" evidence="1">
    <location>
        <begin position="66"/>
        <end position="94"/>
    </location>
</feature>
<sequence length="350" mass="38818">MLSDSDDARVRAFADSEPTEKLGPFGVVDVLQGTTASVAAERQASGYYEEIRRKAEESAVPELLEASEEAVAAPVPTAPLFKPKEEKPRKALKQSMKEKIAPLKRKAGEKMERTVAQQPLPGTAFLPKRNLPAPRGRFTTVDPTRASFESLFRSDGKETLEALIAQVPHRVALLRTLEQGYVGRRGSALSVGDVEDLLEAHELFETIEQKERDGVLAAVIESKGALGRAAHGFGLKPDEMEKLAGALGLDREIEEIRERFIKEALAPQNLSLRLELLFRSKYIEDLGIERRFATSLTNELSRLIEEVKEAATSVPTLVDMLSRQHALHAESLRRALEKLGLLEPWLKDVR</sequence>
<evidence type="ECO:0000256" key="1">
    <source>
        <dbReference type="SAM" id="MobiDB-lite"/>
    </source>
</evidence>
<name>A0A2W5VNN1_9BACT</name>
<comment type="caution">
    <text evidence="2">The sequence shown here is derived from an EMBL/GenBank/DDBJ whole genome shotgun (WGS) entry which is preliminary data.</text>
</comment>
<dbReference type="EMBL" id="QFQP01000002">
    <property type="protein sequence ID" value="PZR17374.1"/>
    <property type="molecule type" value="Genomic_DNA"/>
</dbReference>
<feature type="compositionally biased region" description="Low complexity" evidence="1">
    <location>
        <begin position="66"/>
        <end position="75"/>
    </location>
</feature>
<protein>
    <submittedName>
        <fullName evidence="2">Uncharacterized protein</fullName>
    </submittedName>
</protein>
<accession>A0A2W5VNN1</accession>
<evidence type="ECO:0000313" key="2">
    <source>
        <dbReference type="EMBL" id="PZR17374.1"/>
    </source>
</evidence>
<dbReference type="AlphaFoldDB" id="A0A2W5VNN1"/>
<proteinExistence type="predicted"/>
<reference evidence="2 3" key="1">
    <citation type="submission" date="2017-08" db="EMBL/GenBank/DDBJ databases">
        <title>Infants hospitalized years apart are colonized by the same room-sourced microbial strains.</title>
        <authorList>
            <person name="Brooks B."/>
            <person name="Olm M.R."/>
            <person name="Firek B.A."/>
            <person name="Baker R."/>
            <person name="Thomas B.C."/>
            <person name="Morowitz M.J."/>
            <person name="Banfield J.F."/>
        </authorList>
    </citation>
    <scope>NUCLEOTIDE SEQUENCE [LARGE SCALE GENOMIC DNA]</scope>
    <source>
        <strain evidence="2">S2_003_000_R2_14</strain>
    </source>
</reference>
<feature type="compositionally biased region" description="Basic and acidic residues" evidence="1">
    <location>
        <begin position="1"/>
        <end position="20"/>
    </location>
</feature>
<feature type="compositionally biased region" description="Basic and acidic residues" evidence="1">
    <location>
        <begin position="82"/>
        <end position="94"/>
    </location>
</feature>
<feature type="region of interest" description="Disordered" evidence="1">
    <location>
        <begin position="1"/>
        <end position="23"/>
    </location>
</feature>
<evidence type="ECO:0000313" key="3">
    <source>
        <dbReference type="Proteomes" id="UP000249061"/>
    </source>
</evidence>
<dbReference type="Proteomes" id="UP000249061">
    <property type="component" value="Unassembled WGS sequence"/>
</dbReference>
<organism evidence="2 3">
    <name type="scientific">Archangium gephyra</name>
    <dbReference type="NCBI Taxonomy" id="48"/>
    <lineage>
        <taxon>Bacteria</taxon>
        <taxon>Pseudomonadati</taxon>
        <taxon>Myxococcota</taxon>
        <taxon>Myxococcia</taxon>
        <taxon>Myxococcales</taxon>
        <taxon>Cystobacterineae</taxon>
        <taxon>Archangiaceae</taxon>
        <taxon>Archangium</taxon>
    </lineage>
</organism>